<gene>
    <name evidence="1" type="ORF">OXU80_22055</name>
</gene>
<keyword evidence="2" id="KW-1185">Reference proteome</keyword>
<accession>A0ACD4NX18</accession>
<protein>
    <submittedName>
        <fullName evidence="1">EVE domain-containing protein</fullName>
    </submittedName>
</protein>
<dbReference type="EMBL" id="CP113520">
    <property type="protein sequence ID" value="WAJ31561.1"/>
    <property type="molecule type" value="Genomic_DNA"/>
</dbReference>
<organism evidence="1 2">
    <name type="scientific">Antarcticirhabdus aurantiaca</name>
    <dbReference type="NCBI Taxonomy" id="2606717"/>
    <lineage>
        <taxon>Bacteria</taxon>
        <taxon>Pseudomonadati</taxon>
        <taxon>Pseudomonadota</taxon>
        <taxon>Alphaproteobacteria</taxon>
        <taxon>Hyphomicrobiales</taxon>
        <taxon>Aurantimonadaceae</taxon>
        <taxon>Antarcticirhabdus</taxon>
    </lineage>
</organism>
<name>A0ACD4NX18_9HYPH</name>
<evidence type="ECO:0000313" key="1">
    <source>
        <dbReference type="EMBL" id="WAJ31561.1"/>
    </source>
</evidence>
<dbReference type="Proteomes" id="UP001163223">
    <property type="component" value="Chromosome"/>
</dbReference>
<sequence>MRFWLFKSEPSTWSFEQQVAEGAKGTEWTGVRNYGARNFMREMRVGDRGFFYHSNEGKAVVGIVAVSAPAHPDSTAPGTAWECVDIAAVCAVPKPVTLEAIKAEPALGEMVLVNNSRLSVQPVTEAEFTRICEMGGLDPETARTAPVPA</sequence>
<evidence type="ECO:0000313" key="2">
    <source>
        <dbReference type="Proteomes" id="UP001163223"/>
    </source>
</evidence>
<reference evidence="1" key="1">
    <citation type="submission" date="2022-11" db="EMBL/GenBank/DDBJ databases">
        <title>beta-Carotene-producing bacterium, Jeongeuplla avenae sp. nov., alleviates the salt stress of Arabidopsis seedlings.</title>
        <authorList>
            <person name="Jiang L."/>
            <person name="Lee J."/>
        </authorList>
    </citation>
    <scope>NUCLEOTIDE SEQUENCE</scope>
    <source>
        <strain evidence="1">DY_R2A_6</strain>
    </source>
</reference>
<proteinExistence type="predicted"/>